<evidence type="ECO:0000313" key="1">
    <source>
        <dbReference type="EMBL" id="SUI85731.1"/>
    </source>
</evidence>
<name>A0A380AR20_SERMA</name>
<evidence type="ECO:0008006" key="3">
    <source>
        <dbReference type="Google" id="ProtNLM"/>
    </source>
</evidence>
<gene>
    <name evidence="1" type="ORF">NCTC10211_05612</name>
</gene>
<dbReference type="AlphaFoldDB" id="A0A380AR20"/>
<organism evidence="1 2">
    <name type="scientific">Serratia marcescens</name>
    <dbReference type="NCBI Taxonomy" id="615"/>
    <lineage>
        <taxon>Bacteria</taxon>
        <taxon>Pseudomonadati</taxon>
        <taxon>Pseudomonadota</taxon>
        <taxon>Gammaproteobacteria</taxon>
        <taxon>Enterobacterales</taxon>
        <taxon>Yersiniaceae</taxon>
        <taxon>Serratia</taxon>
    </lineage>
</organism>
<accession>A0A380AR20</accession>
<dbReference type="InterPro" id="IPR014729">
    <property type="entry name" value="Rossmann-like_a/b/a_fold"/>
</dbReference>
<proteinExistence type="predicted"/>
<reference evidence="1 2" key="1">
    <citation type="submission" date="2018-06" db="EMBL/GenBank/DDBJ databases">
        <authorList>
            <consortium name="Pathogen Informatics"/>
            <person name="Doyle S."/>
        </authorList>
    </citation>
    <scope>NUCLEOTIDE SEQUENCE [LARGE SCALE GENOMIC DNA]</scope>
    <source>
        <strain evidence="1 2">NCTC10211</strain>
    </source>
</reference>
<evidence type="ECO:0000313" key="2">
    <source>
        <dbReference type="Proteomes" id="UP000254765"/>
    </source>
</evidence>
<dbReference type="Proteomes" id="UP000254765">
    <property type="component" value="Unassembled WGS sequence"/>
</dbReference>
<dbReference type="Gene3D" id="3.40.50.620">
    <property type="entry name" value="HUPs"/>
    <property type="match status" value="1"/>
</dbReference>
<dbReference type="SUPFAM" id="SSF52402">
    <property type="entry name" value="Adenine nucleotide alpha hydrolases-like"/>
    <property type="match status" value="1"/>
</dbReference>
<protein>
    <recommendedName>
        <fullName evidence="3">Universal stress protein</fullName>
    </recommendedName>
</protein>
<dbReference type="EMBL" id="UGYK01000002">
    <property type="protein sequence ID" value="SUI85731.1"/>
    <property type="molecule type" value="Genomic_DNA"/>
</dbReference>
<sequence>MKGYRHILVLIHNERDGLPLLSQAAAMVRGQPIALTVGHLNADYAELEYGSDALIKDRQAQEVIAAKAMLSRLVSAVDVPVAVKEIVTIRRFKDVSDFIHQAGIDLVVVGHQKPPVRPLFLLFPGVCEPSRCRCVGQAPCSRVACDKADFSHGFAARKAIACGYRYGLS</sequence>